<feature type="non-terminal residue" evidence="1">
    <location>
        <position position="1"/>
    </location>
</feature>
<keyword evidence="2" id="KW-1185">Reference proteome</keyword>
<evidence type="ECO:0000313" key="1">
    <source>
        <dbReference type="EMBL" id="TFY84638.1"/>
    </source>
</evidence>
<proteinExistence type="predicted"/>
<dbReference type="AlphaFoldDB" id="A0A4Z0AF61"/>
<gene>
    <name evidence="1" type="ORF">DYL59_28345</name>
</gene>
<organism evidence="1 2">
    <name type="scientific">Pseudomonas kairouanensis</name>
    <dbReference type="NCBI Taxonomy" id="2293832"/>
    <lineage>
        <taxon>Bacteria</taxon>
        <taxon>Pseudomonadati</taxon>
        <taxon>Pseudomonadota</taxon>
        <taxon>Gammaproteobacteria</taxon>
        <taxon>Pseudomonadales</taxon>
        <taxon>Pseudomonadaceae</taxon>
        <taxon>Pseudomonas</taxon>
    </lineage>
</organism>
<accession>A0A4Z0AF61</accession>
<name>A0A4Z0AF61_9PSED</name>
<protein>
    <submittedName>
        <fullName evidence="1">Uncharacterized protein</fullName>
    </submittedName>
</protein>
<evidence type="ECO:0000313" key="2">
    <source>
        <dbReference type="Proteomes" id="UP000297391"/>
    </source>
</evidence>
<sequence>MRCVSQLIHWLTHRIREQARSHSFDRVRPKKPVGSKAAALLLLITPPPTTAPEYPPTNCACTHSPAP</sequence>
<comment type="caution">
    <text evidence="1">The sequence shown here is derived from an EMBL/GenBank/DDBJ whole genome shotgun (WGS) entry which is preliminary data.</text>
</comment>
<reference evidence="1 2" key="1">
    <citation type="journal article" date="2019" name="Syst. Appl. Microbiol.">
        <title>New species of pathogenic Pseudomonas isolated from citrus in Tunisia: Proposal of Pseudomonas kairouanensis sp. nov. and Pseudomonas nabeulensis sp. nov.</title>
        <authorList>
            <person name="Oueslati M."/>
            <person name="Mulet M."/>
            <person name="Gomila M."/>
            <person name="Berge O."/>
            <person name="Hajlaoui M.R."/>
            <person name="Lalucat J."/>
            <person name="Sadfi-Zouaoui N."/>
            <person name="Garcia-Valdes E."/>
        </authorList>
    </citation>
    <scope>NUCLEOTIDE SEQUENCE [LARGE SCALE GENOMIC DNA]</scope>
    <source>
        <strain evidence="1 2">KC12</strain>
    </source>
</reference>
<dbReference type="EMBL" id="QUZU01000058">
    <property type="protein sequence ID" value="TFY84638.1"/>
    <property type="molecule type" value="Genomic_DNA"/>
</dbReference>
<dbReference type="Proteomes" id="UP000297391">
    <property type="component" value="Unassembled WGS sequence"/>
</dbReference>